<sequence length="176" mass="20316">MNRYIIVDKICSGLFSDVYKGVDQVSKEQVAIKRVFACTELEFSNIKTEFNRMCKVNCQNVVKYIDLIVQSKYCDIIMEYISGWTLKQVFQQRSKDGVSNSPETTQSLSSFPFDLSQAQIDYIGSQIANTVIYLHDIGIIHRDLHYENILVTPELLIKIIDFSDSIYKKDCMKLTE</sequence>
<dbReference type="InterPro" id="IPR011009">
    <property type="entry name" value="Kinase-like_dom_sf"/>
</dbReference>
<evidence type="ECO:0000313" key="5">
    <source>
        <dbReference type="EMBL" id="CAL6046329.1"/>
    </source>
</evidence>
<dbReference type="EMBL" id="CAXDID020000167">
    <property type="protein sequence ID" value="CAL6046329.1"/>
    <property type="molecule type" value="Genomic_DNA"/>
</dbReference>
<reference evidence="4" key="1">
    <citation type="submission" date="2023-06" db="EMBL/GenBank/DDBJ databases">
        <authorList>
            <person name="Kurt Z."/>
        </authorList>
    </citation>
    <scope>NUCLEOTIDE SEQUENCE</scope>
</reference>
<dbReference type="Pfam" id="PF00069">
    <property type="entry name" value="Pkinase"/>
    <property type="match status" value="1"/>
</dbReference>
<dbReference type="SUPFAM" id="SSF56112">
    <property type="entry name" value="Protein kinase-like (PK-like)"/>
    <property type="match status" value="1"/>
</dbReference>
<evidence type="ECO:0000313" key="4">
    <source>
        <dbReference type="EMBL" id="CAI9943814.1"/>
    </source>
</evidence>
<dbReference type="CDD" id="cd00180">
    <property type="entry name" value="PKc"/>
    <property type="match status" value="1"/>
</dbReference>
<dbReference type="GO" id="GO:0004674">
    <property type="term" value="F:protein serine/threonine kinase activity"/>
    <property type="evidence" value="ECO:0007669"/>
    <property type="project" value="TreeGrafter"/>
</dbReference>
<gene>
    <name evidence="4" type="ORF">HINF_LOCUS31459</name>
    <name evidence="5" type="ORF">HINF_LOCUS41676</name>
</gene>
<dbReference type="Proteomes" id="UP001642409">
    <property type="component" value="Unassembled WGS sequence"/>
</dbReference>
<accession>A0AA86PPK2</accession>
<dbReference type="EMBL" id="CATOUU010000718">
    <property type="protein sequence ID" value="CAI9943814.1"/>
    <property type="molecule type" value="Genomic_DNA"/>
</dbReference>
<dbReference type="GO" id="GO:0005737">
    <property type="term" value="C:cytoplasm"/>
    <property type="evidence" value="ECO:0007669"/>
    <property type="project" value="TreeGrafter"/>
</dbReference>
<keyword evidence="5" id="KW-0808">Transferase</keyword>
<dbReference type="AlphaFoldDB" id="A0AA86PPK2"/>
<keyword evidence="1" id="KW-0547">Nucleotide-binding</keyword>
<dbReference type="PANTHER" id="PTHR48012">
    <property type="entry name" value="STERILE20-LIKE KINASE, ISOFORM B-RELATED"/>
    <property type="match status" value="1"/>
</dbReference>
<feature type="domain" description="Protein kinase" evidence="3">
    <location>
        <begin position="4"/>
        <end position="176"/>
    </location>
</feature>
<evidence type="ECO:0000259" key="3">
    <source>
        <dbReference type="PROSITE" id="PS50011"/>
    </source>
</evidence>
<keyword evidence="2" id="KW-0067">ATP-binding</keyword>
<keyword evidence="6" id="KW-1185">Reference proteome</keyword>
<organism evidence="4">
    <name type="scientific">Hexamita inflata</name>
    <dbReference type="NCBI Taxonomy" id="28002"/>
    <lineage>
        <taxon>Eukaryota</taxon>
        <taxon>Metamonada</taxon>
        <taxon>Diplomonadida</taxon>
        <taxon>Hexamitidae</taxon>
        <taxon>Hexamitinae</taxon>
        <taxon>Hexamita</taxon>
    </lineage>
</organism>
<dbReference type="GO" id="GO:0005524">
    <property type="term" value="F:ATP binding"/>
    <property type="evidence" value="ECO:0007669"/>
    <property type="project" value="UniProtKB-KW"/>
</dbReference>
<protein>
    <submittedName>
        <fullName evidence="5">Kinase</fullName>
    </submittedName>
    <submittedName>
        <fullName evidence="4">STE STE11</fullName>
    </submittedName>
</protein>
<comment type="caution">
    <text evidence="4">The sequence shown here is derived from an EMBL/GenBank/DDBJ whole genome shotgun (WGS) entry which is preliminary data.</text>
</comment>
<evidence type="ECO:0000256" key="2">
    <source>
        <dbReference type="ARBA" id="ARBA00022840"/>
    </source>
</evidence>
<evidence type="ECO:0000313" key="6">
    <source>
        <dbReference type="Proteomes" id="UP001642409"/>
    </source>
</evidence>
<reference evidence="5 6" key="2">
    <citation type="submission" date="2024-07" db="EMBL/GenBank/DDBJ databases">
        <authorList>
            <person name="Akdeniz Z."/>
        </authorList>
    </citation>
    <scope>NUCLEOTIDE SEQUENCE [LARGE SCALE GENOMIC DNA]</scope>
</reference>
<dbReference type="InterPro" id="IPR000719">
    <property type="entry name" value="Prot_kinase_dom"/>
</dbReference>
<proteinExistence type="predicted"/>
<dbReference type="InterPro" id="IPR050629">
    <property type="entry name" value="STE20/SPS1-PAK"/>
</dbReference>
<keyword evidence="5" id="KW-0418">Kinase</keyword>
<evidence type="ECO:0000256" key="1">
    <source>
        <dbReference type="ARBA" id="ARBA00022741"/>
    </source>
</evidence>
<dbReference type="Gene3D" id="1.10.510.10">
    <property type="entry name" value="Transferase(Phosphotransferase) domain 1"/>
    <property type="match status" value="1"/>
</dbReference>
<dbReference type="PROSITE" id="PS50011">
    <property type="entry name" value="PROTEIN_KINASE_DOM"/>
    <property type="match status" value="1"/>
</dbReference>
<name>A0AA86PPK2_9EUKA</name>